<evidence type="ECO:0000313" key="2">
    <source>
        <dbReference type="EMBL" id="KKM94686.1"/>
    </source>
</evidence>
<proteinExistence type="predicted"/>
<reference evidence="2" key="1">
    <citation type="journal article" date="2015" name="Nature">
        <title>Complex archaea that bridge the gap between prokaryotes and eukaryotes.</title>
        <authorList>
            <person name="Spang A."/>
            <person name="Saw J.H."/>
            <person name="Jorgensen S.L."/>
            <person name="Zaremba-Niedzwiedzka K."/>
            <person name="Martijn J."/>
            <person name="Lind A.E."/>
            <person name="van Eijk R."/>
            <person name="Schleper C."/>
            <person name="Guy L."/>
            <person name="Ettema T.J."/>
        </authorList>
    </citation>
    <scope>NUCLEOTIDE SEQUENCE</scope>
</reference>
<accession>A0A0F9M5Q9</accession>
<feature type="domain" description="RNA polymerase sigma-70 region 2" evidence="1">
    <location>
        <begin position="2"/>
        <end position="69"/>
    </location>
</feature>
<sequence>METYINLIRQITWSFNRTTGIDWNELFGEACLAYCEALLSYKPEGGSKMSTWLFICIKNKLLTFCTAEHRNKIVIDIDFDWTEDIIYPDYEFFELTFRSLPRSAEFKALPKDCQYVITIILRNPLHYALPPRKVLGKIRLHLREEWKWTYPRIWKCMKSLREELIEIN</sequence>
<protein>
    <recommendedName>
        <fullName evidence="1">RNA polymerase sigma-70 region 2 domain-containing protein</fullName>
    </recommendedName>
</protein>
<dbReference type="Gene3D" id="1.10.1740.10">
    <property type="match status" value="1"/>
</dbReference>
<name>A0A0F9M5Q9_9ZZZZ</name>
<dbReference type="InterPro" id="IPR013325">
    <property type="entry name" value="RNA_pol_sigma_r2"/>
</dbReference>
<gene>
    <name evidence="2" type="ORF">LCGC14_1195820</name>
</gene>
<dbReference type="AlphaFoldDB" id="A0A0F9M5Q9"/>
<dbReference type="InterPro" id="IPR007627">
    <property type="entry name" value="RNA_pol_sigma70_r2"/>
</dbReference>
<dbReference type="GO" id="GO:0006352">
    <property type="term" value="P:DNA-templated transcription initiation"/>
    <property type="evidence" value="ECO:0007669"/>
    <property type="project" value="InterPro"/>
</dbReference>
<dbReference type="SUPFAM" id="SSF88946">
    <property type="entry name" value="Sigma2 domain of RNA polymerase sigma factors"/>
    <property type="match status" value="1"/>
</dbReference>
<dbReference type="EMBL" id="LAZR01006106">
    <property type="protein sequence ID" value="KKM94686.1"/>
    <property type="molecule type" value="Genomic_DNA"/>
</dbReference>
<dbReference type="Pfam" id="PF04542">
    <property type="entry name" value="Sigma70_r2"/>
    <property type="match status" value="1"/>
</dbReference>
<dbReference type="GO" id="GO:0003700">
    <property type="term" value="F:DNA-binding transcription factor activity"/>
    <property type="evidence" value="ECO:0007669"/>
    <property type="project" value="InterPro"/>
</dbReference>
<evidence type="ECO:0000259" key="1">
    <source>
        <dbReference type="Pfam" id="PF04542"/>
    </source>
</evidence>
<comment type="caution">
    <text evidence="2">The sequence shown here is derived from an EMBL/GenBank/DDBJ whole genome shotgun (WGS) entry which is preliminary data.</text>
</comment>
<organism evidence="2">
    <name type="scientific">marine sediment metagenome</name>
    <dbReference type="NCBI Taxonomy" id="412755"/>
    <lineage>
        <taxon>unclassified sequences</taxon>
        <taxon>metagenomes</taxon>
        <taxon>ecological metagenomes</taxon>
    </lineage>
</organism>